<evidence type="ECO:0000256" key="2">
    <source>
        <dbReference type="ARBA" id="ARBA00022729"/>
    </source>
</evidence>
<dbReference type="PANTHER" id="PTHR43649">
    <property type="entry name" value="ARABINOSE-BINDING PROTEIN-RELATED"/>
    <property type="match status" value="1"/>
</dbReference>
<dbReference type="PROSITE" id="PS51257">
    <property type="entry name" value="PROKAR_LIPOPROTEIN"/>
    <property type="match status" value="1"/>
</dbReference>
<evidence type="ECO:0000256" key="5">
    <source>
        <dbReference type="ARBA" id="ARBA00023288"/>
    </source>
</evidence>
<dbReference type="Gene3D" id="3.40.190.10">
    <property type="entry name" value="Periplasmic binding protein-like II"/>
    <property type="match status" value="2"/>
</dbReference>
<comment type="caution">
    <text evidence="7">The sequence shown here is derived from an EMBL/GenBank/DDBJ whole genome shotgun (WGS) entry which is preliminary data.</text>
</comment>
<evidence type="ECO:0000313" key="7">
    <source>
        <dbReference type="EMBL" id="MFD1673503.1"/>
    </source>
</evidence>
<proteinExistence type="predicted"/>
<protein>
    <submittedName>
        <fullName evidence="7">Extracellular solute-binding protein</fullName>
    </submittedName>
</protein>
<feature type="chain" id="PRO_5045930140" evidence="6">
    <location>
        <begin position="26"/>
        <end position="555"/>
    </location>
</feature>
<sequence length="555" mass="61331">MKRKTSKKFVSSAGMAAVLVFGVTACSSPSSNSPANTSSNSSSGGVTAVSMFASPGGDIINLNTNWFTKYVEKKFNIKINWVQVPSSDVATKQSLLLSSGDYPDVFWSGSFSNADVLKYSQQGILVPLNDLIKQYAPNLEKAIQTDPGLKQDVTAPDGNIYALPGYNYCFHCMWSSKLWINSALLKKYGLQVPTTTQAFTQTLEALKQHGITPLTGDTDGWNGNPTTFLMNSFIYDDGSDYFDVNNGKITFAPIQDQWKQGLEYIHSLYTQGLLDRQAFSQKESIVDREVAQNKVAMVPEGNFAAVTSVPSIIKNWATMAPLKGPNGVQYATFYSPVPSGASFAITNKASKTEEIQMMKLLNFIWTPEGTQMLDFGPSGKYWTPAKKGQLGLDGKQALFNTDWNKFYNGGSQQNEGWDQMGPIDQSEIWRNGGVAVPPYSPSGLTSSLLQLETEKNYAGHQPPEVYPGNVWIPTAENQQYAMYQTNIDNFVNQWTSEFIVGSKSIDKDWNTYVQGVENLGLDQYIKMSQSAMGKPFDTSQYQPDPKDVKFLESLK</sequence>
<accession>A0ABW4JCV2</accession>
<evidence type="ECO:0000256" key="6">
    <source>
        <dbReference type="SAM" id="SignalP"/>
    </source>
</evidence>
<name>A0ABW4JCV2_9BACL</name>
<keyword evidence="4" id="KW-0564">Palmitate</keyword>
<keyword evidence="2 6" id="KW-0732">Signal</keyword>
<dbReference type="RefSeq" id="WP_377940918.1">
    <property type="nucleotide sequence ID" value="NZ_JBHUCX010000005.1"/>
</dbReference>
<dbReference type="InterPro" id="IPR050490">
    <property type="entry name" value="Bact_solute-bd_prot1"/>
</dbReference>
<dbReference type="InterPro" id="IPR006059">
    <property type="entry name" value="SBP"/>
</dbReference>
<organism evidence="7 8">
    <name type="scientific">Alicyclobacillus fodiniaquatilis</name>
    <dbReference type="NCBI Taxonomy" id="1661150"/>
    <lineage>
        <taxon>Bacteria</taxon>
        <taxon>Bacillati</taxon>
        <taxon>Bacillota</taxon>
        <taxon>Bacilli</taxon>
        <taxon>Bacillales</taxon>
        <taxon>Alicyclobacillaceae</taxon>
        <taxon>Alicyclobacillus</taxon>
    </lineage>
</organism>
<feature type="signal peptide" evidence="6">
    <location>
        <begin position="1"/>
        <end position="25"/>
    </location>
</feature>
<gene>
    <name evidence="7" type="ORF">ACFSB2_02035</name>
</gene>
<keyword evidence="3" id="KW-0472">Membrane</keyword>
<evidence type="ECO:0000256" key="3">
    <source>
        <dbReference type="ARBA" id="ARBA00023136"/>
    </source>
</evidence>
<reference evidence="8" key="1">
    <citation type="journal article" date="2019" name="Int. J. Syst. Evol. Microbiol.">
        <title>The Global Catalogue of Microorganisms (GCM) 10K type strain sequencing project: providing services to taxonomists for standard genome sequencing and annotation.</title>
        <authorList>
            <consortium name="The Broad Institute Genomics Platform"/>
            <consortium name="The Broad Institute Genome Sequencing Center for Infectious Disease"/>
            <person name="Wu L."/>
            <person name="Ma J."/>
        </authorList>
    </citation>
    <scope>NUCLEOTIDE SEQUENCE [LARGE SCALE GENOMIC DNA]</scope>
    <source>
        <strain evidence="8">CGMCC 1.12286</strain>
    </source>
</reference>
<keyword evidence="1" id="KW-1003">Cell membrane</keyword>
<dbReference type="PANTHER" id="PTHR43649:SF33">
    <property type="entry name" value="POLYGALACTURONAN_RHAMNOGALACTURONAN-BINDING PROTEIN YTCQ"/>
    <property type="match status" value="1"/>
</dbReference>
<evidence type="ECO:0000256" key="4">
    <source>
        <dbReference type="ARBA" id="ARBA00023139"/>
    </source>
</evidence>
<dbReference type="Proteomes" id="UP001597079">
    <property type="component" value="Unassembled WGS sequence"/>
</dbReference>
<dbReference type="EMBL" id="JBHUCX010000005">
    <property type="protein sequence ID" value="MFD1673503.1"/>
    <property type="molecule type" value="Genomic_DNA"/>
</dbReference>
<keyword evidence="8" id="KW-1185">Reference proteome</keyword>
<evidence type="ECO:0000256" key="1">
    <source>
        <dbReference type="ARBA" id="ARBA00022475"/>
    </source>
</evidence>
<keyword evidence="5" id="KW-0449">Lipoprotein</keyword>
<evidence type="ECO:0000313" key="8">
    <source>
        <dbReference type="Proteomes" id="UP001597079"/>
    </source>
</evidence>
<dbReference type="Pfam" id="PF01547">
    <property type="entry name" value="SBP_bac_1"/>
    <property type="match status" value="1"/>
</dbReference>
<dbReference type="SUPFAM" id="SSF53850">
    <property type="entry name" value="Periplasmic binding protein-like II"/>
    <property type="match status" value="1"/>
</dbReference>